<evidence type="ECO:0000313" key="1">
    <source>
        <dbReference type="EMBL" id="GFZ11574.1"/>
    </source>
</evidence>
<keyword evidence="2" id="KW-1185">Reference proteome</keyword>
<accession>A0A7J0GLL4</accession>
<gene>
    <name evidence="1" type="ORF">Acr_22g0009720</name>
</gene>
<dbReference type="PANTHER" id="PTHR33240:SF15">
    <property type="entry name" value="GAG-PRO-LIKE PROTEIN"/>
    <property type="match status" value="1"/>
</dbReference>
<dbReference type="OrthoDB" id="1740536at2759"/>
<protein>
    <submittedName>
        <fullName evidence="1">Uncharacterized protein</fullName>
    </submittedName>
</protein>
<organism evidence="1 2">
    <name type="scientific">Actinidia rufa</name>
    <dbReference type="NCBI Taxonomy" id="165716"/>
    <lineage>
        <taxon>Eukaryota</taxon>
        <taxon>Viridiplantae</taxon>
        <taxon>Streptophyta</taxon>
        <taxon>Embryophyta</taxon>
        <taxon>Tracheophyta</taxon>
        <taxon>Spermatophyta</taxon>
        <taxon>Magnoliopsida</taxon>
        <taxon>eudicotyledons</taxon>
        <taxon>Gunneridae</taxon>
        <taxon>Pentapetalae</taxon>
        <taxon>asterids</taxon>
        <taxon>Ericales</taxon>
        <taxon>Actinidiaceae</taxon>
        <taxon>Actinidia</taxon>
    </lineage>
</organism>
<dbReference type="PANTHER" id="PTHR33240">
    <property type="entry name" value="OS08G0508500 PROTEIN"/>
    <property type="match status" value="1"/>
</dbReference>
<evidence type="ECO:0000313" key="2">
    <source>
        <dbReference type="Proteomes" id="UP000585474"/>
    </source>
</evidence>
<reference evidence="1 2" key="1">
    <citation type="submission" date="2019-07" db="EMBL/GenBank/DDBJ databases">
        <title>De Novo Assembly of kiwifruit Actinidia rufa.</title>
        <authorList>
            <person name="Sugita-Konishi S."/>
            <person name="Sato K."/>
            <person name="Mori E."/>
            <person name="Abe Y."/>
            <person name="Kisaki G."/>
            <person name="Hamano K."/>
            <person name="Suezawa K."/>
            <person name="Otani M."/>
            <person name="Fukuda T."/>
            <person name="Manabe T."/>
            <person name="Gomi K."/>
            <person name="Tabuchi M."/>
            <person name="Akimitsu K."/>
            <person name="Kataoka I."/>
        </authorList>
    </citation>
    <scope>NUCLEOTIDE SEQUENCE [LARGE SCALE GENOMIC DNA]</scope>
    <source>
        <strain evidence="2">cv. Fuchu</strain>
    </source>
</reference>
<dbReference type="EMBL" id="BJWL01000022">
    <property type="protein sequence ID" value="GFZ11574.1"/>
    <property type="molecule type" value="Genomic_DNA"/>
</dbReference>
<name>A0A7J0GLL4_9ERIC</name>
<sequence>MLNPLMDLWDLMSWVEMFALEDNVRQAEKARGTTAQGEGSFKKRMESLVNYESRVRQGINVVFNEPIYKLLARILDEPYFRKPEPMGGDPRRCNQHWKCSYHDEQGHKTENCRALKFFHYQQVRDGHLKELLDEDKTQAEKAELNPNPRWILVDMGSSVESYWLLGTITLKVGASSQELVTEFVVVDIPSPYNVIVGKDWLHRMKGVVAKQCYLTTVSPKAAIKEVQLIRKEIEVLEDVGRDPEAKVVEDLIRHELDEPSSSFLPHWCKPGRTGEN</sequence>
<proteinExistence type="predicted"/>
<comment type="caution">
    <text evidence="1">The sequence shown here is derived from an EMBL/GenBank/DDBJ whole genome shotgun (WGS) entry which is preliminary data.</text>
</comment>
<dbReference type="AlphaFoldDB" id="A0A7J0GLL4"/>
<dbReference type="Proteomes" id="UP000585474">
    <property type="component" value="Unassembled WGS sequence"/>
</dbReference>